<dbReference type="InterPro" id="IPR001387">
    <property type="entry name" value="Cro/C1-type_HTH"/>
</dbReference>
<accession>A0ABS5J322</accession>
<sequence>MVPEDDKKVFIEIGKRVKSLRESKGLSLRQLAAICDVDHAKIHALEAGKLNFTFSTLIKIAKGLETQVGDFIKS</sequence>
<dbReference type="InterPro" id="IPR010982">
    <property type="entry name" value="Lambda_DNA-bd_dom_sf"/>
</dbReference>
<name>A0ABS5J322_9BACT</name>
<keyword evidence="4" id="KW-1185">Reference proteome</keyword>
<evidence type="ECO:0000256" key="1">
    <source>
        <dbReference type="ARBA" id="ARBA00023125"/>
    </source>
</evidence>
<dbReference type="Proteomes" id="UP000676386">
    <property type="component" value="Unassembled WGS sequence"/>
</dbReference>
<proteinExistence type="predicted"/>
<dbReference type="EMBL" id="JAGTXB010000009">
    <property type="protein sequence ID" value="MBS0029473.1"/>
    <property type="molecule type" value="Genomic_DNA"/>
</dbReference>
<dbReference type="Gene3D" id="1.10.260.40">
    <property type="entry name" value="lambda repressor-like DNA-binding domains"/>
    <property type="match status" value="1"/>
</dbReference>
<dbReference type="Pfam" id="PF13560">
    <property type="entry name" value="HTH_31"/>
    <property type="match status" value="1"/>
</dbReference>
<dbReference type="PANTHER" id="PTHR46797:SF1">
    <property type="entry name" value="METHYLPHOSPHONATE SYNTHASE"/>
    <property type="match status" value="1"/>
</dbReference>
<feature type="domain" description="HTH cro/C1-type" evidence="2">
    <location>
        <begin position="17"/>
        <end position="71"/>
    </location>
</feature>
<organism evidence="3 4">
    <name type="scientific">Chitinophaga hostae</name>
    <dbReference type="NCBI Taxonomy" id="2831022"/>
    <lineage>
        <taxon>Bacteria</taxon>
        <taxon>Pseudomonadati</taxon>
        <taxon>Bacteroidota</taxon>
        <taxon>Chitinophagia</taxon>
        <taxon>Chitinophagales</taxon>
        <taxon>Chitinophagaceae</taxon>
        <taxon>Chitinophaga</taxon>
    </lineage>
</organism>
<dbReference type="PANTHER" id="PTHR46797">
    <property type="entry name" value="HTH-TYPE TRANSCRIPTIONAL REGULATOR"/>
    <property type="match status" value="1"/>
</dbReference>
<dbReference type="CDD" id="cd00093">
    <property type="entry name" value="HTH_XRE"/>
    <property type="match status" value="1"/>
</dbReference>
<dbReference type="SMART" id="SM00530">
    <property type="entry name" value="HTH_XRE"/>
    <property type="match status" value="1"/>
</dbReference>
<evidence type="ECO:0000313" key="3">
    <source>
        <dbReference type="EMBL" id="MBS0029473.1"/>
    </source>
</evidence>
<keyword evidence="1" id="KW-0238">DNA-binding</keyword>
<gene>
    <name evidence="3" type="ORF">KE626_19265</name>
</gene>
<dbReference type="RefSeq" id="WP_211974560.1">
    <property type="nucleotide sequence ID" value="NZ_CBFHAM010000016.1"/>
</dbReference>
<evidence type="ECO:0000259" key="2">
    <source>
        <dbReference type="PROSITE" id="PS50943"/>
    </source>
</evidence>
<comment type="caution">
    <text evidence="3">The sequence shown here is derived from an EMBL/GenBank/DDBJ whole genome shotgun (WGS) entry which is preliminary data.</text>
</comment>
<dbReference type="SUPFAM" id="SSF47413">
    <property type="entry name" value="lambda repressor-like DNA-binding domains"/>
    <property type="match status" value="1"/>
</dbReference>
<reference evidence="3 4" key="1">
    <citation type="submission" date="2021-04" db="EMBL/GenBank/DDBJ databases">
        <title>Chitinophaga sp. nov., isolated from the rhizosphere soil.</title>
        <authorList>
            <person name="He S."/>
        </authorList>
    </citation>
    <scope>NUCLEOTIDE SEQUENCE [LARGE SCALE GENOMIC DNA]</scope>
    <source>
        <strain evidence="3 4">2R12</strain>
    </source>
</reference>
<dbReference type="InterPro" id="IPR050807">
    <property type="entry name" value="TransReg_Diox_bact_type"/>
</dbReference>
<evidence type="ECO:0000313" key="4">
    <source>
        <dbReference type="Proteomes" id="UP000676386"/>
    </source>
</evidence>
<protein>
    <submittedName>
        <fullName evidence="3">Helix-turn-helix transcriptional regulator</fullName>
    </submittedName>
</protein>
<dbReference type="PROSITE" id="PS50943">
    <property type="entry name" value="HTH_CROC1"/>
    <property type="match status" value="1"/>
</dbReference>